<dbReference type="InterPro" id="IPR003439">
    <property type="entry name" value="ABC_transporter-like_ATP-bd"/>
</dbReference>
<dbReference type="SUPFAM" id="SSF52540">
    <property type="entry name" value="P-loop containing nucleoside triphosphate hydrolases"/>
    <property type="match status" value="1"/>
</dbReference>
<dbReference type="GO" id="GO:0005524">
    <property type="term" value="F:ATP binding"/>
    <property type="evidence" value="ECO:0007669"/>
    <property type="project" value="UniProtKB-KW"/>
</dbReference>
<dbReference type="SMART" id="SM00382">
    <property type="entry name" value="AAA"/>
    <property type="match status" value="1"/>
</dbReference>
<dbReference type="Gene3D" id="3.40.50.300">
    <property type="entry name" value="P-loop containing nucleotide triphosphate hydrolases"/>
    <property type="match status" value="1"/>
</dbReference>
<feature type="domain" description="ABC transporter" evidence="4">
    <location>
        <begin position="2"/>
        <end position="227"/>
    </location>
</feature>
<dbReference type="RefSeq" id="WP_341842731.1">
    <property type="nucleotide sequence ID" value="NZ_CP149792.1"/>
</dbReference>
<evidence type="ECO:0000256" key="2">
    <source>
        <dbReference type="ARBA" id="ARBA00022741"/>
    </source>
</evidence>
<evidence type="ECO:0000256" key="1">
    <source>
        <dbReference type="ARBA" id="ARBA00022448"/>
    </source>
</evidence>
<dbReference type="Proteomes" id="UP001449657">
    <property type="component" value="Chromosome"/>
</dbReference>
<protein>
    <submittedName>
        <fullName evidence="5">ABC transporter ATP-binding protein</fullName>
    </submittedName>
</protein>
<dbReference type="InterPro" id="IPR027417">
    <property type="entry name" value="P-loop_NTPase"/>
</dbReference>
<proteinExistence type="predicted"/>
<keyword evidence="3 5" id="KW-0067">ATP-binding</keyword>
<evidence type="ECO:0000313" key="5">
    <source>
        <dbReference type="EMBL" id="WZN48132.1"/>
    </source>
</evidence>
<keyword evidence="2" id="KW-0547">Nucleotide-binding</keyword>
<keyword evidence="6" id="KW-1185">Reference proteome</keyword>
<organism evidence="5 6">
    <name type="scientific">Chitinophaga caseinilytica</name>
    <dbReference type="NCBI Taxonomy" id="2267521"/>
    <lineage>
        <taxon>Bacteria</taxon>
        <taxon>Pseudomonadati</taxon>
        <taxon>Bacteroidota</taxon>
        <taxon>Chitinophagia</taxon>
        <taxon>Chitinophagales</taxon>
        <taxon>Chitinophagaceae</taxon>
        <taxon>Chitinophaga</taxon>
    </lineage>
</organism>
<dbReference type="InterPro" id="IPR003593">
    <property type="entry name" value="AAA+_ATPase"/>
</dbReference>
<dbReference type="InterPro" id="IPR051782">
    <property type="entry name" value="ABC_Transporter_VariousFunc"/>
</dbReference>
<evidence type="ECO:0000313" key="6">
    <source>
        <dbReference type="Proteomes" id="UP001449657"/>
    </source>
</evidence>
<dbReference type="PANTHER" id="PTHR42939:SF1">
    <property type="entry name" value="ABC TRANSPORTER ATP-BINDING PROTEIN ALBC-RELATED"/>
    <property type="match status" value="1"/>
</dbReference>
<accession>A0ABZ2Z8Z2</accession>
<dbReference type="EMBL" id="CP150096">
    <property type="protein sequence ID" value="WZN48132.1"/>
    <property type="molecule type" value="Genomic_DNA"/>
</dbReference>
<sequence>MVSLQNIAYSYRRGKPVLDGLSLTLAPGRIYGLLGRNGTGKSTLLYQMAGLLFPQSGSCTVFGFTPMRREPAFLQQVYVVPEAFVLPDLSSGAYIRLNAPFYPTFDHALCSSILQQFGIGEAGRLNRLSHGQQKQFQIAFAIATGAKLLLLDEPTNGLDIPSKQQFRKVVAGSLRNDQVMVISTHQVRDLDSLIDDVLILDQGRIVLQAPVSRITERLVFRKVKERAESGKPLYAEEALGGFAVIARNTTDESSRLDMELLFNAALSGETSILPILQD</sequence>
<evidence type="ECO:0000256" key="3">
    <source>
        <dbReference type="ARBA" id="ARBA00022840"/>
    </source>
</evidence>
<gene>
    <name evidence="5" type="ORF">WJU22_08085</name>
</gene>
<dbReference type="PANTHER" id="PTHR42939">
    <property type="entry name" value="ABC TRANSPORTER ATP-BINDING PROTEIN ALBC-RELATED"/>
    <property type="match status" value="1"/>
</dbReference>
<name>A0ABZ2Z8Z2_9BACT</name>
<dbReference type="CDD" id="cd03230">
    <property type="entry name" value="ABC_DR_subfamily_A"/>
    <property type="match status" value="1"/>
</dbReference>
<dbReference type="Pfam" id="PF00005">
    <property type="entry name" value="ABC_tran"/>
    <property type="match status" value="1"/>
</dbReference>
<keyword evidence="1" id="KW-0813">Transport</keyword>
<reference evidence="5 6" key="1">
    <citation type="submission" date="2024-03" db="EMBL/GenBank/DDBJ databases">
        <title>Chitinophaga caseinilytica sp. nov., a casein hydrolysing bacterium isolated from forest soil.</title>
        <authorList>
            <person name="Lee D.S."/>
            <person name="Han D.M."/>
            <person name="Baek J.H."/>
            <person name="Choi D.G."/>
            <person name="Jeon J.H."/>
            <person name="Jeon C.O."/>
        </authorList>
    </citation>
    <scope>NUCLEOTIDE SEQUENCE [LARGE SCALE GENOMIC DNA]</scope>
    <source>
        <strain evidence="5 6">KACC 19118</strain>
    </source>
</reference>
<dbReference type="PROSITE" id="PS50893">
    <property type="entry name" value="ABC_TRANSPORTER_2"/>
    <property type="match status" value="1"/>
</dbReference>
<evidence type="ECO:0000259" key="4">
    <source>
        <dbReference type="PROSITE" id="PS50893"/>
    </source>
</evidence>